<protein>
    <submittedName>
        <fullName evidence="1">Uncharacterized protein</fullName>
    </submittedName>
</protein>
<accession>A0A0A9D9E2</accession>
<reference evidence="1" key="1">
    <citation type="submission" date="2014-09" db="EMBL/GenBank/DDBJ databases">
        <authorList>
            <person name="Magalhaes I.L.F."/>
            <person name="Oliveira U."/>
            <person name="Santos F.R."/>
            <person name="Vidigal T.H.D.A."/>
            <person name="Brescovit A.D."/>
            <person name="Santos A.J."/>
        </authorList>
    </citation>
    <scope>NUCLEOTIDE SEQUENCE</scope>
    <source>
        <tissue evidence="1">Shoot tissue taken approximately 20 cm above the soil surface</tissue>
    </source>
</reference>
<sequence length="67" mass="7372">MEGRLPGKQGISPLRSFCFHRLIQTCHLSSARLIATSWLFGFYECGLKSPHHVYGLPQLLGTGDVAA</sequence>
<reference evidence="1" key="2">
    <citation type="journal article" date="2015" name="Data Brief">
        <title>Shoot transcriptome of the giant reed, Arundo donax.</title>
        <authorList>
            <person name="Barrero R.A."/>
            <person name="Guerrero F.D."/>
            <person name="Moolhuijzen P."/>
            <person name="Goolsby J.A."/>
            <person name="Tidwell J."/>
            <person name="Bellgard S.E."/>
            <person name="Bellgard M.I."/>
        </authorList>
    </citation>
    <scope>NUCLEOTIDE SEQUENCE</scope>
    <source>
        <tissue evidence="1">Shoot tissue taken approximately 20 cm above the soil surface</tissue>
    </source>
</reference>
<name>A0A0A9D9E2_ARUDO</name>
<proteinExistence type="predicted"/>
<evidence type="ECO:0000313" key="1">
    <source>
        <dbReference type="EMBL" id="JAD80367.1"/>
    </source>
</evidence>
<organism evidence="1">
    <name type="scientific">Arundo donax</name>
    <name type="common">Giant reed</name>
    <name type="synonym">Donax arundinaceus</name>
    <dbReference type="NCBI Taxonomy" id="35708"/>
    <lineage>
        <taxon>Eukaryota</taxon>
        <taxon>Viridiplantae</taxon>
        <taxon>Streptophyta</taxon>
        <taxon>Embryophyta</taxon>
        <taxon>Tracheophyta</taxon>
        <taxon>Spermatophyta</taxon>
        <taxon>Magnoliopsida</taxon>
        <taxon>Liliopsida</taxon>
        <taxon>Poales</taxon>
        <taxon>Poaceae</taxon>
        <taxon>PACMAD clade</taxon>
        <taxon>Arundinoideae</taxon>
        <taxon>Arundineae</taxon>
        <taxon>Arundo</taxon>
    </lineage>
</organism>
<dbReference type="EMBL" id="GBRH01217528">
    <property type="protein sequence ID" value="JAD80367.1"/>
    <property type="molecule type" value="Transcribed_RNA"/>
</dbReference>
<dbReference type="AlphaFoldDB" id="A0A0A9D9E2"/>